<dbReference type="InterPro" id="IPR004528">
    <property type="entry name" value="KdsB"/>
</dbReference>
<sequence length="220" mass="24510">MIVRVCQAVASSGFDSLCVATDDERIESAVNLAGFQAVMTSSEHVSGTDRLQEAATIMALDAEDIVVNLQGDEPLMPVKNLVQVRDLLKTNVSAAVATLYVQESLADMNNANAVKLVTDRFGQVLYFSRAGIPFDRDQTRTSEDSFKRHVGIYAYRKSALDQFVQYAEGTLEKLEKLEQLRFMENGQSIVAQEAHEIIPAGVDTQEDLERVRQWFEQRSS</sequence>
<reference evidence="4 5" key="1">
    <citation type="submission" date="2006-02" db="EMBL/GenBank/DDBJ databases">
        <authorList>
            <person name="Pinhassi J."/>
            <person name="Pedros-Alio C."/>
            <person name="Ferriera S."/>
            <person name="Johnson J."/>
            <person name="Kravitz S."/>
            <person name="Halpern A."/>
            <person name="Remington K."/>
            <person name="Beeson K."/>
            <person name="Tran B."/>
            <person name="Rogers Y.-H."/>
            <person name="Friedman R."/>
            <person name="Venter J.C."/>
        </authorList>
    </citation>
    <scope>NUCLEOTIDE SEQUENCE [LARGE SCALE GENOMIC DNA]</scope>
    <source>
        <strain evidence="4 5">MED297</strain>
    </source>
</reference>
<dbReference type="EMBL" id="AAOE01000008">
    <property type="protein sequence ID" value="EAR09765.1"/>
    <property type="molecule type" value="Genomic_DNA"/>
</dbReference>
<dbReference type="NCBIfam" id="TIGR00466">
    <property type="entry name" value="kdsB"/>
    <property type="match status" value="1"/>
</dbReference>
<evidence type="ECO:0000313" key="5">
    <source>
        <dbReference type="Proteomes" id="UP000005953"/>
    </source>
</evidence>
<keyword evidence="2 4" id="KW-0548">Nucleotidyltransferase</keyword>
<accession>A4BE06</accession>
<dbReference type="Pfam" id="PF02348">
    <property type="entry name" value="CTP_transf_3"/>
    <property type="match status" value="1"/>
</dbReference>
<dbReference type="Gene3D" id="3.90.550.10">
    <property type="entry name" value="Spore Coat Polysaccharide Biosynthesis Protein SpsA, Chain A"/>
    <property type="match status" value="1"/>
</dbReference>
<gene>
    <name evidence="4" type="ORF">MED297_16439</name>
</gene>
<dbReference type="GO" id="GO:0009103">
    <property type="term" value="P:lipopolysaccharide biosynthetic process"/>
    <property type="evidence" value="ECO:0007669"/>
    <property type="project" value="UniProtKB-KW"/>
</dbReference>
<dbReference type="STRING" id="314283.MED297_16439"/>
<proteinExistence type="predicted"/>
<dbReference type="GO" id="GO:0008690">
    <property type="term" value="F:3-deoxy-manno-octulosonate cytidylyltransferase activity"/>
    <property type="evidence" value="ECO:0007669"/>
    <property type="project" value="UniProtKB-EC"/>
</dbReference>
<name>A4BE06_9GAMM</name>
<evidence type="ECO:0000313" key="4">
    <source>
        <dbReference type="EMBL" id="EAR09765.1"/>
    </source>
</evidence>
<dbReference type="EC" id="2.7.7.38" evidence="4"/>
<dbReference type="PANTHER" id="PTHR42866">
    <property type="entry name" value="3-DEOXY-MANNO-OCTULOSONATE CYTIDYLYLTRANSFERASE"/>
    <property type="match status" value="1"/>
</dbReference>
<dbReference type="Proteomes" id="UP000005953">
    <property type="component" value="Unassembled WGS sequence"/>
</dbReference>
<keyword evidence="3" id="KW-0448">Lipopolysaccharide biosynthesis</keyword>
<dbReference type="NCBIfam" id="NF003952">
    <property type="entry name" value="PRK05450.1-5"/>
    <property type="match status" value="1"/>
</dbReference>
<dbReference type="HOGENOM" id="CLU_065038_1_0_6"/>
<evidence type="ECO:0000256" key="2">
    <source>
        <dbReference type="ARBA" id="ARBA00022695"/>
    </source>
</evidence>
<comment type="caution">
    <text evidence="4">The sequence shown here is derived from an EMBL/GenBank/DDBJ whole genome shotgun (WGS) entry which is preliminary data.</text>
</comment>
<dbReference type="PANTHER" id="PTHR42866:SF2">
    <property type="entry name" value="3-DEOXY-MANNO-OCTULOSONATE CYTIDYLYLTRANSFERASE, MITOCHONDRIAL"/>
    <property type="match status" value="1"/>
</dbReference>
<evidence type="ECO:0000256" key="3">
    <source>
        <dbReference type="ARBA" id="ARBA00022985"/>
    </source>
</evidence>
<dbReference type="InterPro" id="IPR003329">
    <property type="entry name" value="Cytidylyl_trans"/>
</dbReference>
<evidence type="ECO:0000256" key="1">
    <source>
        <dbReference type="ARBA" id="ARBA00022679"/>
    </source>
</evidence>
<protein>
    <submittedName>
        <fullName evidence="4">3-deoxy-manno-octulosonate cytidylyltransferase</fullName>
        <ecNumber evidence="4">2.7.7.38</ecNumber>
    </submittedName>
</protein>
<keyword evidence="5" id="KW-1185">Reference proteome</keyword>
<dbReference type="AlphaFoldDB" id="A4BE06"/>
<dbReference type="GO" id="GO:0005829">
    <property type="term" value="C:cytosol"/>
    <property type="evidence" value="ECO:0007669"/>
    <property type="project" value="TreeGrafter"/>
</dbReference>
<keyword evidence="1 4" id="KW-0808">Transferase</keyword>
<dbReference type="SUPFAM" id="SSF53448">
    <property type="entry name" value="Nucleotide-diphospho-sugar transferases"/>
    <property type="match status" value="1"/>
</dbReference>
<dbReference type="InterPro" id="IPR029044">
    <property type="entry name" value="Nucleotide-diphossugar_trans"/>
</dbReference>
<organism evidence="4 5">
    <name type="scientific">Reinekea blandensis MED297</name>
    <dbReference type="NCBI Taxonomy" id="314283"/>
    <lineage>
        <taxon>Bacteria</taxon>
        <taxon>Pseudomonadati</taxon>
        <taxon>Pseudomonadota</taxon>
        <taxon>Gammaproteobacteria</taxon>
        <taxon>Oceanospirillales</taxon>
        <taxon>Saccharospirillaceae</taxon>
        <taxon>Reinekea</taxon>
    </lineage>
</organism>
<dbReference type="CDD" id="cd02517">
    <property type="entry name" value="CMP-KDO-Synthetase"/>
    <property type="match status" value="1"/>
</dbReference>